<reference evidence="3" key="1">
    <citation type="journal article" date="2016" name="Nat. Commun.">
        <title>The Gonium pectorale genome demonstrates co-option of cell cycle regulation during the evolution of multicellularity.</title>
        <authorList>
            <person name="Hanschen E.R."/>
            <person name="Marriage T.N."/>
            <person name="Ferris P.J."/>
            <person name="Hamaji T."/>
            <person name="Toyoda A."/>
            <person name="Fujiyama A."/>
            <person name="Neme R."/>
            <person name="Noguchi H."/>
            <person name="Minakuchi Y."/>
            <person name="Suzuki M."/>
            <person name="Kawai-Toyooka H."/>
            <person name="Smith D.R."/>
            <person name="Sparks H."/>
            <person name="Anderson J."/>
            <person name="Bakaric R."/>
            <person name="Luria V."/>
            <person name="Karger A."/>
            <person name="Kirschner M.W."/>
            <person name="Durand P.M."/>
            <person name="Michod R.E."/>
            <person name="Nozaki H."/>
            <person name="Olson B.J."/>
        </authorList>
    </citation>
    <scope>NUCLEOTIDE SEQUENCE [LARGE SCALE GENOMIC DNA]</scope>
    <source>
        <strain evidence="3">NIES-2863</strain>
    </source>
</reference>
<dbReference type="Proteomes" id="UP000075714">
    <property type="component" value="Unassembled WGS sequence"/>
</dbReference>
<evidence type="ECO:0000256" key="1">
    <source>
        <dbReference type="SAM" id="Phobius"/>
    </source>
</evidence>
<feature type="transmembrane region" description="Helical" evidence="1">
    <location>
        <begin position="71"/>
        <end position="91"/>
    </location>
</feature>
<name>A0A150H0E4_GONPE</name>
<feature type="transmembrane region" description="Helical" evidence="1">
    <location>
        <begin position="111"/>
        <end position="130"/>
    </location>
</feature>
<protein>
    <submittedName>
        <fullName evidence="2">Uncharacterized protein</fullName>
    </submittedName>
</protein>
<feature type="transmembrane region" description="Helical" evidence="1">
    <location>
        <begin position="516"/>
        <end position="540"/>
    </location>
</feature>
<keyword evidence="1" id="KW-1133">Transmembrane helix</keyword>
<evidence type="ECO:0000313" key="2">
    <source>
        <dbReference type="EMBL" id="KXZ55545.1"/>
    </source>
</evidence>
<keyword evidence="1" id="KW-0812">Transmembrane</keyword>
<sequence length="645" mass="68485">MPALFAAATARYISWDLAGSGERILRCVAQRERGLLISGYPCASGLPTQVLHILAYLPFYAWSRPLKMRDWAWLATAAMHLLMLALVWSLALSSRRSPLWAWWLRRRELVLLAYIPLCRSVLHYAAYALMPRHRWRDSSHYALYTISACTRPLTDMLLQCIYDTMMKVLLHPGTYEDYSHRLAASSASLLSAIAAPTAGLATGSAPASVHALLLDSPEPQFLRLLVLSAAGCVDRSCSEGGVGEGGGCKEVVLAEMPVLLAAGMQVLRLELGPVLMRWEQEAGLHATAAIALGFASVHHPRHGRLDCGGSVHTPPHALPVAPREVSALAAADANPPAAPVASCAPGNCALPGLLLQRAALVAHPFRPLFEARHGGGSSAGKEYERCFRAWRAAALACGARCRVCLVLLPLLLGSLRTLTSGEHHAVRKILGGLPFCLSDALGHAALELYLYFASSSRQAVESAPAAARASSGAAAPGAATAAAAASAVSIAAAGYAAVAGEAASEFVRIHCRALSAYNWMAAVAAPLLFAVGAVCLTRGISLPNDGFVDNTRTAVFMLIFRGVLQPLLVEMDVRGALLASVLYAYGEAGLLSVVMARWSVRTLTAAVCCMRASSCAVAAALERRARRRFAREVRLAPAALPKKNM</sequence>
<feature type="transmembrane region" description="Helical" evidence="1">
    <location>
        <begin position="576"/>
        <end position="596"/>
    </location>
</feature>
<gene>
    <name evidence="2" type="ORF">GPECTOR_2g1094</name>
</gene>
<organism evidence="2 3">
    <name type="scientific">Gonium pectorale</name>
    <name type="common">Green alga</name>
    <dbReference type="NCBI Taxonomy" id="33097"/>
    <lineage>
        <taxon>Eukaryota</taxon>
        <taxon>Viridiplantae</taxon>
        <taxon>Chlorophyta</taxon>
        <taxon>core chlorophytes</taxon>
        <taxon>Chlorophyceae</taxon>
        <taxon>CS clade</taxon>
        <taxon>Chlamydomonadales</taxon>
        <taxon>Volvocaceae</taxon>
        <taxon>Gonium</taxon>
    </lineage>
</organism>
<dbReference type="AlphaFoldDB" id="A0A150H0E4"/>
<comment type="caution">
    <text evidence="2">The sequence shown here is derived from an EMBL/GenBank/DDBJ whole genome shotgun (WGS) entry which is preliminary data.</text>
</comment>
<proteinExistence type="predicted"/>
<evidence type="ECO:0000313" key="3">
    <source>
        <dbReference type="Proteomes" id="UP000075714"/>
    </source>
</evidence>
<accession>A0A150H0E4</accession>
<keyword evidence="3" id="KW-1185">Reference proteome</keyword>
<keyword evidence="1" id="KW-0472">Membrane</keyword>
<dbReference type="EMBL" id="LSYV01000003">
    <property type="protein sequence ID" value="KXZ55545.1"/>
    <property type="molecule type" value="Genomic_DNA"/>
</dbReference>